<keyword evidence="2" id="KW-1185">Reference proteome</keyword>
<name>A0AAV8X8Y7_9CUCU</name>
<reference evidence="1" key="1">
    <citation type="journal article" date="2023" name="Insect Mol. Biol.">
        <title>Genome sequencing provides insights into the evolution of gene families encoding plant cell wall-degrading enzymes in longhorned beetles.</title>
        <authorList>
            <person name="Shin N.R."/>
            <person name="Okamura Y."/>
            <person name="Kirsch R."/>
            <person name="Pauchet Y."/>
        </authorList>
    </citation>
    <scope>NUCLEOTIDE SEQUENCE</scope>
    <source>
        <strain evidence="1">AMC_N1</strain>
    </source>
</reference>
<sequence>MIDLLLILSACDVSLNVLDKQPFREFWNKYIPEMLLPGCTTSRSYLPTVRSYLLKGIRSALKNTRLWLCIDETTDCKKHYILNVILRVLDPRKYTRPLLLASKKHVSDYRELHNLPVMATVCYEHTYEGGVGDPRTICTVNKSGVDVCDRWPTLLSNAVVGFCISRAKCMLYNRIAETIRQCFSNFRNPTRNLIVSTKKHVREFPSKCPGIPEPPQRILTRWRTWSKAAFYYAEHFQQIKSVIFQFNPAEAAASKES</sequence>
<protein>
    <submittedName>
        <fullName evidence="1">Uncharacterized protein</fullName>
    </submittedName>
</protein>
<organism evidence="1 2">
    <name type="scientific">Aromia moschata</name>
    <dbReference type="NCBI Taxonomy" id="1265417"/>
    <lineage>
        <taxon>Eukaryota</taxon>
        <taxon>Metazoa</taxon>
        <taxon>Ecdysozoa</taxon>
        <taxon>Arthropoda</taxon>
        <taxon>Hexapoda</taxon>
        <taxon>Insecta</taxon>
        <taxon>Pterygota</taxon>
        <taxon>Neoptera</taxon>
        <taxon>Endopterygota</taxon>
        <taxon>Coleoptera</taxon>
        <taxon>Polyphaga</taxon>
        <taxon>Cucujiformia</taxon>
        <taxon>Chrysomeloidea</taxon>
        <taxon>Cerambycidae</taxon>
        <taxon>Cerambycinae</taxon>
        <taxon>Callichromatini</taxon>
        <taxon>Aromia</taxon>
    </lineage>
</organism>
<comment type="caution">
    <text evidence="1">The sequence shown here is derived from an EMBL/GenBank/DDBJ whole genome shotgun (WGS) entry which is preliminary data.</text>
</comment>
<dbReference type="EMBL" id="JAPWTK010000958">
    <property type="protein sequence ID" value="KAJ8934951.1"/>
    <property type="molecule type" value="Genomic_DNA"/>
</dbReference>
<evidence type="ECO:0000313" key="2">
    <source>
        <dbReference type="Proteomes" id="UP001162162"/>
    </source>
</evidence>
<evidence type="ECO:0000313" key="1">
    <source>
        <dbReference type="EMBL" id="KAJ8934951.1"/>
    </source>
</evidence>
<proteinExistence type="predicted"/>
<dbReference type="AlphaFoldDB" id="A0AAV8X8Y7"/>
<dbReference type="Proteomes" id="UP001162162">
    <property type="component" value="Unassembled WGS sequence"/>
</dbReference>
<gene>
    <name evidence="1" type="ORF">NQ318_021207</name>
</gene>
<accession>A0AAV8X8Y7</accession>